<reference evidence="1 2" key="1">
    <citation type="submission" date="2019-09" db="EMBL/GenBank/DDBJ databases">
        <title>Taxonomy of Antarctic Massilia spp.: description of Massilia rubra sp. nov., Massilia aquatica sp. nov., Massilia mucilaginosa sp. nov., Massilia frigida sp. nov. isolated from streams, lakes and regoliths.</title>
        <authorList>
            <person name="Holochova P."/>
            <person name="Sedlacek I."/>
            <person name="Kralova S."/>
            <person name="Maslanova I."/>
            <person name="Busse H.-J."/>
            <person name="Stankova E."/>
            <person name="Vrbovska V."/>
            <person name="Kovarovic V."/>
            <person name="Bartak M."/>
            <person name="Svec P."/>
            <person name="Pantucek R."/>
        </authorList>
    </citation>
    <scope>NUCLEOTIDE SEQUENCE [LARGE SCALE GENOMIC DNA]</scope>
    <source>
        <strain evidence="1 2">CCM 8693</strain>
    </source>
</reference>
<keyword evidence="2" id="KW-1185">Reference proteome</keyword>
<sequence length="109" mass="12022">MFYLYLESIRSKKRTLARAFSRNSMHDKPDALVTGANQAIGLDIVRGLVAHRFIADVAALAQVALYSGYCVNVPSMNPLRFRPVFALPSPCGDGMRSLARHLARLSCAR</sequence>
<name>A0ABX0M9L7_9BURK</name>
<organism evidence="1 2">
    <name type="scientific">Massilia aquatica</name>
    <dbReference type="NCBI Taxonomy" id="2609000"/>
    <lineage>
        <taxon>Bacteria</taxon>
        <taxon>Pseudomonadati</taxon>
        <taxon>Pseudomonadota</taxon>
        <taxon>Betaproteobacteria</taxon>
        <taxon>Burkholderiales</taxon>
        <taxon>Oxalobacteraceae</taxon>
        <taxon>Telluria group</taxon>
        <taxon>Massilia</taxon>
    </lineage>
</organism>
<dbReference type="RefSeq" id="WP_167077460.1">
    <property type="nucleotide sequence ID" value="NZ_VVIW01000008.1"/>
</dbReference>
<dbReference type="Proteomes" id="UP000819052">
    <property type="component" value="Unassembled WGS sequence"/>
</dbReference>
<comment type="caution">
    <text evidence="1">The sequence shown here is derived from an EMBL/GenBank/DDBJ whole genome shotgun (WGS) entry which is preliminary data.</text>
</comment>
<proteinExistence type="predicted"/>
<evidence type="ECO:0000313" key="2">
    <source>
        <dbReference type="Proteomes" id="UP000819052"/>
    </source>
</evidence>
<accession>A0ABX0M9L7</accession>
<dbReference type="EMBL" id="VVIW01000008">
    <property type="protein sequence ID" value="NHZ41703.1"/>
    <property type="molecule type" value="Genomic_DNA"/>
</dbReference>
<gene>
    <name evidence="1" type="ORF">F1609_16265</name>
</gene>
<evidence type="ECO:0000313" key="1">
    <source>
        <dbReference type="EMBL" id="NHZ41703.1"/>
    </source>
</evidence>
<protein>
    <submittedName>
        <fullName evidence="1">Uncharacterized protein</fullName>
    </submittedName>
</protein>